<feature type="region of interest" description="Disordered" evidence="1">
    <location>
        <begin position="426"/>
        <end position="447"/>
    </location>
</feature>
<evidence type="ECO:0000256" key="1">
    <source>
        <dbReference type="SAM" id="MobiDB-lite"/>
    </source>
</evidence>
<feature type="compositionally biased region" description="Polar residues" evidence="1">
    <location>
        <begin position="331"/>
        <end position="343"/>
    </location>
</feature>
<gene>
    <name evidence="2" type="ORF">Van01_20130</name>
</gene>
<accession>A0ABQ4HT12</accession>
<keyword evidence="3" id="KW-1185">Reference proteome</keyword>
<organism evidence="2 3">
    <name type="scientific">Micromonospora andamanensis</name>
    <dbReference type="NCBI Taxonomy" id="1287068"/>
    <lineage>
        <taxon>Bacteria</taxon>
        <taxon>Bacillati</taxon>
        <taxon>Actinomycetota</taxon>
        <taxon>Actinomycetes</taxon>
        <taxon>Micromonosporales</taxon>
        <taxon>Micromonosporaceae</taxon>
        <taxon>Micromonospora</taxon>
    </lineage>
</organism>
<proteinExistence type="predicted"/>
<comment type="caution">
    <text evidence="2">The sequence shown here is derived from an EMBL/GenBank/DDBJ whole genome shotgun (WGS) entry which is preliminary data.</text>
</comment>
<name>A0ABQ4HT12_9ACTN</name>
<protein>
    <recommendedName>
        <fullName evidence="4">PPE family protein</fullName>
    </recommendedName>
</protein>
<evidence type="ECO:0000313" key="3">
    <source>
        <dbReference type="Proteomes" id="UP000647017"/>
    </source>
</evidence>
<dbReference type="Proteomes" id="UP000647017">
    <property type="component" value="Unassembled WGS sequence"/>
</dbReference>
<reference evidence="2 3" key="1">
    <citation type="submission" date="2021-01" db="EMBL/GenBank/DDBJ databases">
        <title>Whole genome shotgun sequence of Verrucosispora andamanensis NBRC 109075.</title>
        <authorList>
            <person name="Komaki H."/>
            <person name="Tamura T."/>
        </authorList>
    </citation>
    <scope>NUCLEOTIDE SEQUENCE [LARGE SCALE GENOMIC DNA]</scope>
    <source>
        <strain evidence="2 3">NBRC 109075</strain>
    </source>
</reference>
<evidence type="ECO:0000313" key="2">
    <source>
        <dbReference type="EMBL" id="GIJ08799.1"/>
    </source>
</evidence>
<feature type="compositionally biased region" description="Gly residues" evidence="1">
    <location>
        <begin position="350"/>
        <end position="366"/>
    </location>
</feature>
<evidence type="ECO:0008006" key="4">
    <source>
        <dbReference type="Google" id="ProtNLM"/>
    </source>
</evidence>
<sequence>MREPGVGRTSGLTDWHLMNVADMWACLQSHPADNHWRHVAGWRKVAELSGQHLGRLRRHRERLAHAWPPDTNAASHAYLAKLDELIEQVQRTHDAAATNQTALSAATQALTSSRAKIQEIYDEYASKLQQRRSWEQTAADPKAAAASRAIQPPVSDSDLEKLNAQARTIMYGLSTELQQAQTQLRHPPAQVVRHGDRTSEVADPYSSGAAPLIPPISPAVISSPTTVQPPATPMHYSPGAGPVLGSMGATPAPASTDARTPTPPSSSQTAMPAPEVAPSILGSSSHRVGHGVAPSPGQSVSPHTKRPANPRSLPQAGQPQNGVIGGIPSARPTQPTPGSNQVRHINPIGGVIGGGPAGTAPTGGAGSRPANRGLPGATHSTAPGGHSGNFWTGTAAGYRNARALKTEDPEKWDPDQPWRTIQGVEPVLLPPEDQGPMDPGPAIGFTK</sequence>
<dbReference type="EMBL" id="BOOZ01000008">
    <property type="protein sequence ID" value="GIJ08799.1"/>
    <property type="molecule type" value="Genomic_DNA"/>
</dbReference>
<feature type="region of interest" description="Disordered" evidence="1">
    <location>
        <begin position="224"/>
        <end position="393"/>
    </location>
</feature>